<feature type="region of interest" description="Disordered" evidence="1">
    <location>
        <begin position="106"/>
        <end position="128"/>
    </location>
</feature>
<dbReference type="Proteomes" id="UP000664417">
    <property type="component" value="Unassembled WGS sequence"/>
</dbReference>
<proteinExistence type="predicted"/>
<protein>
    <submittedName>
        <fullName evidence="3">Uncharacterized protein</fullName>
    </submittedName>
</protein>
<accession>A0A8J7QEM5</accession>
<feature type="chain" id="PRO_5035253050" evidence="2">
    <location>
        <begin position="18"/>
        <end position="128"/>
    </location>
</feature>
<keyword evidence="2" id="KW-0732">Signal</keyword>
<dbReference type="EMBL" id="JAFREP010000054">
    <property type="protein sequence ID" value="MBO1323232.1"/>
    <property type="molecule type" value="Genomic_DNA"/>
</dbReference>
<evidence type="ECO:0000313" key="4">
    <source>
        <dbReference type="Proteomes" id="UP000664417"/>
    </source>
</evidence>
<name>A0A8J7QEM5_9BACT</name>
<gene>
    <name evidence="3" type="ORF">J3U88_32505</name>
</gene>
<evidence type="ECO:0000256" key="2">
    <source>
        <dbReference type="SAM" id="SignalP"/>
    </source>
</evidence>
<sequence>MKWLTALALLSLGFAMAGEPAKTTLTGSYVWNHIPNEPGNLKAVFTPKGEKTYDVAFYFKFDGVNHVYSGTATGSLEDGNLEGKVKNENKRRTFTFSGTCKKGSFSGVHSEIGRSGEKKTGTLTLAAK</sequence>
<comment type="caution">
    <text evidence="3">The sequence shown here is derived from an EMBL/GenBank/DDBJ whole genome shotgun (WGS) entry which is preliminary data.</text>
</comment>
<reference evidence="3" key="1">
    <citation type="submission" date="2021-03" db="EMBL/GenBank/DDBJ databases">
        <authorList>
            <person name="Wang G."/>
        </authorList>
    </citation>
    <scope>NUCLEOTIDE SEQUENCE</scope>
    <source>
        <strain evidence="3">KCTC 12899</strain>
    </source>
</reference>
<feature type="compositionally biased region" description="Basic and acidic residues" evidence="1">
    <location>
        <begin position="111"/>
        <end position="120"/>
    </location>
</feature>
<dbReference type="RefSeq" id="WP_207863277.1">
    <property type="nucleotide sequence ID" value="NZ_JAFREP010000054.1"/>
</dbReference>
<feature type="signal peptide" evidence="2">
    <location>
        <begin position="1"/>
        <end position="17"/>
    </location>
</feature>
<keyword evidence="4" id="KW-1185">Reference proteome</keyword>
<evidence type="ECO:0000313" key="3">
    <source>
        <dbReference type="EMBL" id="MBO1323232.1"/>
    </source>
</evidence>
<dbReference type="AlphaFoldDB" id="A0A8J7QEM5"/>
<evidence type="ECO:0000256" key="1">
    <source>
        <dbReference type="SAM" id="MobiDB-lite"/>
    </source>
</evidence>
<organism evidence="3 4">
    <name type="scientific">Acanthopleuribacter pedis</name>
    <dbReference type="NCBI Taxonomy" id="442870"/>
    <lineage>
        <taxon>Bacteria</taxon>
        <taxon>Pseudomonadati</taxon>
        <taxon>Acidobacteriota</taxon>
        <taxon>Holophagae</taxon>
        <taxon>Acanthopleuribacterales</taxon>
        <taxon>Acanthopleuribacteraceae</taxon>
        <taxon>Acanthopleuribacter</taxon>
    </lineage>
</organism>